<feature type="compositionally biased region" description="Basic and acidic residues" evidence="1">
    <location>
        <begin position="735"/>
        <end position="778"/>
    </location>
</feature>
<feature type="domain" description="Micro-fibrillar-associated protein 1 C-terminal" evidence="2">
    <location>
        <begin position="640"/>
        <end position="842"/>
    </location>
</feature>
<sequence>MDAAIPKNVRGIYVAEFLPREGNAIIHTYPENLPVDGFEWKVLPSGGHEVRSDLVHFEGEEIEKDTQNHRVCSSSNPGSELFEFLPHVKHLERMADDIVDEAPLDSVNEYVDRYRFQEPHELRVPSAALRSLERLPYDPVTYLCAMSRFLGPLLVSLIKLLQLPHKRVLLYSPAPVERAAIVGFNLAEIVHAAYVHAGRAPGDVRVRGYLGLFDLPNLKREADQGTLDHAWIAWTADKVYKEHKDVYDVFIDVSAFPYPDAARHSPSAKPIGHLISHAERPPKTRDLRWSARDLTLYLELAEQERQYEEILAQNHRPEFDEWRSKTEDGPSSGLRVTPPQVWRYKQQDGRSLPFGYSIVLAASLRVWLAEWWLIRSQLHVAVPISLVFPLGVRADGGMSTGIVDLSDSNMSIHDDEDDEDDRETRSTVSALPQETSDVRSLAESLKDSARSIVLRDNDSDSQKRTFIPAHPRFDPSIASQLPMETMSSVYLFTLWSSYVRAMYIQASAYLVERVQALPHRELREDSPLIPHLTVNMSPRDFQALTSPPPYKPQDEADVNLSEYETDSEDDEADAPQPPPSRPAPAPAPEPAPSKMRPITAQPERRTPARAPAAVTLQATAVAPPAESEEETETETETESEETESEPEPVMLKPVFVSKRDRTAAVDKPRNTTQQPDAEQKARKKAAHDLAAERVQRELREKKHEEATHDVDDTDDVDPDAEFAAWRLRELARIQRVQTQERQRREEREEVERRRALPEKQRLEEDLAYARRTRQEKQRGSQGFLQKYHHKGAFYQDMDILQRDYSQKTESAVNKAALPKIMQVRDFGKRSRSKWTHLANEDTTRHERDLRSQGL</sequence>
<dbReference type="EMBL" id="CP119935">
    <property type="protein sequence ID" value="WFD02950.1"/>
    <property type="molecule type" value="Genomic_DNA"/>
</dbReference>
<gene>
    <name evidence="3" type="ORF">MOBT1_001639</name>
</gene>
<dbReference type="InterPro" id="IPR033194">
    <property type="entry name" value="MFAP1"/>
</dbReference>
<evidence type="ECO:0000313" key="3">
    <source>
        <dbReference type="EMBL" id="WFD02950.1"/>
    </source>
</evidence>
<evidence type="ECO:0000313" key="4">
    <source>
        <dbReference type="Proteomes" id="UP001214603"/>
    </source>
</evidence>
<feature type="region of interest" description="Disordered" evidence="1">
    <location>
        <begin position="405"/>
        <end position="433"/>
    </location>
</feature>
<dbReference type="AlphaFoldDB" id="A0AAF0E0V5"/>
<evidence type="ECO:0000256" key="1">
    <source>
        <dbReference type="SAM" id="MobiDB-lite"/>
    </source>
</evidence>
<feature type="compositionally biased region" description="Basic and acidic residues" evidence="1">
    <location>
        <begin position="686"/>
        <end position="710"/>
    </location>
</feature>
<dbReference type="Pfam" id="PF09804">
    <property type="entry name" value="DENND11"/>
    <property type="match status" value="2"/>
</dbReference>
<dbReference type="Proteomes" id="UP001214603">
    <property type="component" value="Chromosome 2"/>
</dbReference>
<feature type="compositionally biased region" description="Pro residues" evidence="1">
    <location>
        <begin position="575"/>
        <end position="591"/>
    </location>
</feature>
<protein>
    <recommendedName>
        <fullName evidence="2">Micro-fibrillar-associated protein 1 C-terminal domain-containing protein</fullName>
    </recommendedName>
</protein>
<keyword evidence="4" id="KW-1185">Reference proteome</keyword>
<name>A0AAF0E0V5_9BASI</name>
<feature type="compositionally biased region" description="Low complexity" evidence="1">
    <location>
        <begin position="608"/>
        <end position="625"/>
    </location>
</feature>
<dbReference type="PANTHER" id="PTHR15327">
    <property type="entry name" value="MICROFIBRIL-ASSOCIATED PROTEIN"/>
    <property type="match status" value="1"/>
</dbReference>
<dbReference type="InterPro" id="IPR018626">
    <property type="entry name" value="LCHN/Anr2"/>
</dbReference>
<dbReference type="InterPro" id="IPR009730">
    <property type="entry name" value="MFAP1_C"/>
</dbReference>
<feature type="compositionally biased region" description="Acidic residues" evidence="1">
    <location>
        <begin position="563"/>
        <end position="573"/>
    </location>
</feature>
<feature type="compositionally biased region" description="Basic and acidic residues" evidence="1">
    <location>
        <begin position="657"/>
        <end position="669"/>
    </location>
</feature>
<organism evidence="3 4">
    <name type="scientific">Malassezia obtusa</name>
    <dbReference type="NCBI Taxonomy" id="76774"/>
    <lineage>
        <taxon>Eukaryota</taxon>
        <taxon>Fungi</taxon>
        <taxon>Dikarya</taxon>
        <taxon>Basidiomycota</taxon>
        <taxon>Ustilaginomycotina</taxon>
        <taxon>Malasseziomycetes</taxon>
        <taxon>Malasseziales</taxon>
        <taxon>Malasseziaceae</taxon>
        <taxon>Malassezia</taxon>
    </lineage>
</organism>
<dbReference type="Pfam" id="PF06991">
    <property type="entry name" value="MFAP1"/>
    <property type="match status" value="1"/>
</dbReference>
<feature type="compositionally biased region" description="Basic and acidic residues" evidence="1">
    <location>
        <begin position="838"/>
        <end position="854"/>
    </location>
</feature>
<feature type="region of interest" description="Disordered" evidence="1">
    <location>
        <begin position="539"/>
        <end position="717"/>
    </location>
</feature>
<proteinExistence type="predicted"/>
<reference evidence="3" key="1">
    <citation type="submission" date="2023-03" db="EMBL/GenBank/DDBJ databases">
        <title>Mating type loci evolution in Malassezia.</title>
        <authorList>
            <person name="Coelho M.A."/>
        </authorList>
    </citation>
    <scope>NUCLEOTIDE SEQUENCE</scope>
    <source>
        <strain evidence="3">CBS 7876</strain>
    </source>
</reference>
<feature type="region of interest" description="Disordered" evidence="1">
    <location>
        <begin position="735"/>
        <end position="784"/>
    </location>
</feature>
<evidence type="ECO:0000259" key="2">
    <source>
        <dbReference type="Pfam" id="PF06991"/>
    </source>
</evidence>
<feature type="region of interest" description="Disordered" evidence="1">
    <location>
        <begin position="826"/>
        <end position="854"/>
    </location>
</feature>
<accession>A0AAF0E0V5</accession>
<feature type="compositionally biased region" description="Acidic residues" evidence="1">
    <location>
        <begin position="626"/>
        <end position="646"/>
    </location>
</feature>